<feature type="region of interest" description="Disordered" evidence="1">
    <location>
        <begin position="392"/>
        <end position="412"/>
    </location>
</feature>
<keyword evidence="3" id="KW-1185">Reference proteome</keyword>
<evidence type="ECO:0000313" key="3">
    <source>
        <dbReference type="Proteomes" id="UP000516437"/>
    </source>
</evidence>
<reference evidence="2 3" key="1">
    <citation type="journal article" date="2019" name="Plant Biotechnol. J.">
        <title>The red bayberry genome and genetic basis of sex determination.</title>
        <authorList>
            <person name="Jia H.M."/>
            <person name="Jia H.J."/>
            <person name="Cai Q.L."/>
            <person name="Wang Y."/>
            <person name="Zhao H.B."/>
            <person name="Yang W.F."/>
            <person name="Wang G.Y."/>
            <person name="Li Y.H."/>
            <person name="Zhan D.L."/>
            <person name="Shen Y.T."/>
            <person name="Niu Q.F."/>
            <person name="Chang L."/>
            <person name="Qiu J."/>
            <person name="Zhao L."/>
            <person name="Xie H.B."/>
            <person name="Fu W.Y."/>
            <person name="Jin J."/>
            <person name="Li X.W."/>
            <person name="Jiao Y."/>
            <person name="Zhou C.C."/>
            <person name="Tu T."/>
            <person name="Chai C.Y."/>
            <person name="Gao J.L."/>
            <person name="Fan L.J."/>
            <person name="van de Weg E."/>
            <person name="Wang J.Y."/>
            <person name="Gao Z.S."/>
        </authorList>
    </citation>
    <scope>NUCLEOTIDE SEQUENCE [LARGE SCALE GENOMIC DNA]</scope>
    <source>
        <tissue evidence="2">Leaves</tissue>
    </source>
</reference>
<comment type="caution">
    <text evidence="2">The sequence shown here is derived from an EMBL/GenBank/DDBJ whole genome shotgun (WGS) entry which is preliminary data.</text>
</comment>
<accession>A0A6A1WHA2</accession>
<dbReference type="EMBL" id="RXIC02000020">
    <property type="protein sequence ID" value="KAB1223038.1"/>
    <property type="molecule type" value="Genomic_DNA"/>
</dbReference>
<dbReference type="Proteomes" id="UP000516437">
    <property type="component" value="Chromosome 2"/>
</dbReference>
<sequence length="412" mass="45046">MPVASVVFDGYHLVSFKISRDLGSGTDHSDRHGVGPSSVGVKGDDGGDEDIADDEGGDIDDDFICDYEGGDDDGHCDPRKGKALINEADERELNRSEGNGSNIARSDILVSLIVRDVMVKVFLHHDGVLNFVRSVYKGGNINFQGDMDPDYFLIDLKRGCVGSTVMRMCCKIKRLERTTSDDFYVYTLHSKDEWNYFNTVQGSSKGAAVETIELDDEAVEDLGIDEVGLGENGRDGAIGLEGQDGRGEVNDGVNGQKGHHVRKKARRDAVEWFGYGGQDGVDADEDIPVNIGGKVDWVDMNGDAGSKSDNLGMLQYPKFFEEDLDINPIKMMRGLKFRDVKLFGKPLRLFGIQGGFDYNFKQNDKVNERETVTPTTGEATTSKCALQKTSANVASNLGQQPSTQLDASRVNS</sequence>
<dbReference type="AlphaFoldDB" id="A0A6A1WHA2"/>
<protein>
    <submittedName>
        <fullName evidence="2">Uncharacterized protein</fullName>
    </submittedName>
</protein>
<proteinExistence type="predicted"/>
<feature type="region of interest" description="Disordered" evidence="1">
    <location>
        <begin position="24"/>
        <end position="58"/>
    </location>
</feature>
<name>A0A6A1WHA2_9ROSI</name>
<evidence type="ECO:0000256" key="1">
    <source>
        <dbReference type="SAM" id="MobiDB-lite"/>
    </source>
</evidence>
<gene>
    <name evidence="2" type="ORF">CJ030_MR2G022359</name>
</gene>
<feature type="compositionally biased region" description="Acidic residues" evidence="1">
    <location>
        <begin position="46"/>
        <end position="58"/>
    </location>
</feature>
<organism evidence="2 3">
    <name type="scientific">Morella rubra</name>
    <name type="common">Chinese bayberry</name>
    <dbReference type="NCBI Taxonomy" id="262757"/>
    <lineage>
        <taxon>Eukaryota</taxon>
        <taxon>Viridiplantae</taxon>
        <taxon>Streptophyta</taxon>
        <taxon>Embryophyta</taxon>
        <taxon>Tracheophyta</taxon>
        <taxon>Spermatophyta</taxon>
        <taxon>Magnoliopsida</taxon>
        <taxon>eudicotyledons</taxon>
        <taxon>Gunneridae</taxon>
        <taxon>Pentapetalae</taxon>
        <taxon>rosids</taxon>
        <taxon>fabids</taxon>
        <taxon>Fagales</taxon>
        <taxon>Myricaceae</taxon>
        <taxon>Morella</taxon>
    </lineage>
</organism>
<evidence type="ECO:0000313" key="2">
    <source>
        <dbReference type="EMBL" id="KAB1223038.1"/>
    </source>
</evidence>
<feature type="region of interest" description="Disordered" evidence="1">
    <location>
        <begin position="241"/>
        <end position="260"/>
    </location>
</feature>